<dbReference type="OrthoDB" id="118550at2759"/>
<feature type="non-terminal residue" evidence="1">
    <location>
        <position position="1"/>
    </location>
</feature>
<evidence type="ECO:0000313" key="2">
    <source>
        <dbReference type="Proteomes" id="UP000541444"/>
    </source>
</evidence>
<accession>A0A7J7NP58</accession>
<dbReference type="EMBL" id="JACGCM010000671">
    <property type="protein sequence ID" value="KAF6168971.1"/>
    <property type="molecule type" value="Genomic_DNA"/>
</dbReference>
<keyword evidence="2" id="KW-1185">Reference proteome</keyword>
<organism evidence="1 2">
    <name type="scientific">Kingdonia uniflora</name>
    <dbReference type="NCBI Taxonomy" id="39325"/>
    <lineage>
        <taxon>Eukaryota</taxon>
        <taxon>Viridiplantae</taxon>
        <taxon>Streptophyta</taxon>
        <taxon>Embryophyta</taxon>
        <taxon>Tracheophyta</taxon>
        <taxon>Spermatophyta</taxon>
        <taxon>Magnoliopsida</taxon>
        <taxon>Ranunculales</taxon>
        <taxon>Circaeasteraceae</taxon>
        <taxon>Kingdonia</taxon>
    </lineage>
</organism>
<name>A0A7J7NP58_9MAGN</name>
<sequence>MRITPMKFKLNTHLNLKLTGHQICIMGWKSGEACPKDLFALVSSDIHLHKDWFDHDWKKIEDFAGSKTVIQVPIASSLALPASLDSPALSCLASDYFLGDDASIFISTESCGDLPSINEYPDVLGVEGM</sequence>
<evidence type="ECO:0000313" key="1">
    <source>
        <dbReference type="EMBL" id="KAF6168971.1"/>
    </source>
</evidence>
<proteinExistence type="predicted"/>
<dbReference type="Proteomes" id="UP000541444">
    <property type="component" value="Unassembled WGS sequence"/>
</dbReference>
<reference evidence="1 2" key="1">
    <citation type="journal article" date="2020" name="IScience">
        <title>Genome Sequencing of the Endangered Kingdonia uniflora (Circaeasteraceae, Ranunculales) Reveals Potential Mechanisms of Evolutionary Specialization.</title>
        <authorList>
            <person name="Sun Y."/>
            <person name="Deng T."/>
            <person name="Zhang A."/>
            <person name="Moore M.J."/>
            <person name="Landis J.B."/>
            <person name="Lin N."/>
            <person name="Zhang H."/>
            <person name="Zhang X."/>
            <person name="Huang J."/>
            <person name="Zhang X."/>
            <person name="Sun H."/>
            <person name="Wang H."/>
        </authorList>
    </citation>
    <scope>NUCLEOTIDE SEQUENCE [LARGE SCALE GENOMIC DNA]</scope>
    <source>
        <strain evidence="1">TB1705</strain>
        <tissue evidence="1">Leaf</tissue>
    </source>
</reference>
<comment type="caution">
    <text evidence="1">The sequence shown here is derived from an EMBL/GenBank/DDBJ whole genome shotgun (WGS) entry which is preliminary data.</text>
</comment>
<gene>
    <name evidence="1" type="ORF">GIB67_038468</name>
</gene>
<dbReference type="AlphaFoldDB" id="A0A7J7NP58"/>
<protein>
    <submittedName>
        <fullName evidence="1">Uncharacterized protein</fullName>
    </submittedName>
</protein>